<evidence type="ECO:0000313" key="3">
    <source>
        <dbReference type="Proteomes" id="UP000517523"/>
    </source>
</evidence>
<dbReference type="Proteomes" id="UP000517523">
    <property type="component" value="Unassembled WGS sequence"/>
</dbReference>
<dbReference type="EMBL" id="JACHXJ010000004">
    <property type="protein sequence ID" value="MBB3130415.1"/>
    <property type="molecule type" value="Genomic_DNA"/>
</dbReference>
<dbReference type="NCBIfam" id="NF038039">
    <property type="entry name" value="WGxxGxxG-CTERM"/>
    <property type="match status" value="1"/>
</dbReference>
<organism evidence="2 3">
    <name type="scientific">Paenibacillus rhizosphaerae</name>
    <dbReference type="NCBI Taxonomy" id="297318"/>
    <lineage>
        <taxon>Bacteria</taxon>
        <taxon>Bacillati</taxon>
        <taxon>Bacillota</taxon>
        <taxon>Bacilli</taxon>
        <taxon>Bacillales</taxon>
        <taxon>Paenibacillaceae</taxon>
        <taxon>Paenibacillus</taxon>
    </lineage>
</organism>
<accession>A0A839TUD6</accession>
<name>A0A839TUD6_9BACL</name>
<feature type="chain" id="PRO_5033012902" evidence="1">
    <location>
        <begin position="25"/>
        <end position="152"/>
    </location>
</feature>
<reference evidence="2 3" key="1">
    <citation type="submission" date="2020-08" db="EMBL/GenBank/DDBJ databases">
        <title>Genomic Encyclopedia of Type Strains, Phase III (KMG-III): the genomes of soil and plant-associated and newly described type strains.</title>
        <authorList>
            <person name="Whitman W."/>
        </authorList>
    </citation>
    <scope>NUCLEOTIDE SEQUENCE [LARGE SCALE GENOMIC DNA]</scope>
    <source>
        <strain evidence="2 3">CECT 5831</strain>
    </source>
</reference>
<evidence type="ECO:0000313" key="2">
    <source>
        <dbReference type="EMBL" id="MBB3130415.1"/>
    </source>
</evidence>
<dbReference type="NCBIfam" id="NF041742">
    <property type="entry name" value="WGxxGxxG_fam"/>
    <property type="match status" value="1"/>
</dbReference>
<gene>
    <name evidence="2" type="ORF">FHS19_005120</name>
</gene>
<evidence type="ECO:0000256" key="1">
    <source>
        <dbReference type="SAM" id="SignalP"/>
    </source>
</evidence>
<protein>
    <submittedName>
        <fullName evidence="2">MYXO-CTERM domain-containing protein</fullName>
    </submittedName>
</protein>
<comment type="caution">
    <text evidence="2">The sequence shown here is derived from an EMBL/GenBank/DDBJ whole genome shotgun (WGS) entry which is preliminary data.</text>
</comment>
<dbReference type="RefSeq" id="WP_183584504.1">
    <property type="nucleotide sequence ID" value="NZ_JACHXJ010000004.1"/>
</dbReference>
<feature type="signal peptide" evidence="1">
    <location>
        <begin position="1"/>
        <end position="24"/>
    </location>
</feature>
<sequence>MRQQLRIGVLIAGMSLMLAAPAFAYGAAGTAQDGGNGGMGTGMGTGTIGTQSTGGSQYRVNNVGTTSHYHVSVYGTGTGSQYLNTNYGTNNTGRMGTNSYTGSNTNMLTDNNRIRTNAATDTNRGGGWGWLGLLGLIGLAGMRKGNPERDRG</sequence>
<proteinExistence type="predicted"/>
<keyword evidence="1" id="KW-0732">Signal</keyword>
<dbReference type="AlphaFoldDB" id="A0A839TUD6"/>